<feature type="region of interest" description="Disordered" evidence="1">
    <location>
        <begin position="1"/>
        <end position="25"/>
    </location>
</feature>
<reference evidence="2" key="1">
    <citation type="submission" date="2022-08" db="EMBL/GenBank/DDBJ databases">
        <title>Complete Genome Sequences of 2 Bosea sp. soil isolates.</title>
        <authorList>
            <person name="Alvarez Arevalo M."/>
            <person name="Sterndorff E.B."/>
            <person name="Faurdal D."/>
            <person name="Joergensen T.S."/>
            <person name="Weber T."/>
        </authorList>
    </citation>
    <scope>NUCLEOTIDE SEQUENCE</scope>
    <source>
        <strain evidence="2">NBC_00436</strain>
    </source>
</reference>
<dbReference type="AlphaFoldDB" id="A0A9E7ZTL9"/>
<dbReference type="EMBL" id="CP102774">
    <property type="protein sequence ID" value="UZF86871.1"/>
    <property type="molecule type" value="Genomic_DNA"/>
</dbReference>
<evidence type="ECO:0000256" key="1">
    <source>
        <dbReference type="SAM" id="MobiDB-lite"/>
    </source>
</evidence>
<accession>A0A9E7ZTL9</accession>
<proteinExistence type="predicted"/>
<feature type="compositionally biased region" description="Basic and acidic residues" evidence="1">
    <location>
        <begin position="1"/>
        <end position="10"/>
    </location>
</feature>
<feature type="region of interest" description="Disordered" evidence="1">
    <location>
        <begin position="38"/>
        <end position="103"/>
    </location>
</feature>
<protein>
    <submittedName>
        <fullName evidence="2">Uncharacterized protein</fullName>
    </submittedName>
</protein>
<gene>
    <name evidence="2" type="ORF">NWE54_24460</name>
</gene>
<organism evidence="2">
    <name type="scientific">Bosea sp. NBC_00436</name>
    <dbReference type="NCBI Taxonomy" id="2969620"/>
    <lineage>
        <taxon>Bacteria</taxon>
        <taxon>Pseudomonadati</taxon>
        <taxon>Pseudomonadota</taxon>
        <taxon>Alphaproteobacteria</taxon>
        <taxon>Hyphomicrobiales</taxon>
        <taxon>Boseaceae</taxon>
        <taxon>Bosea</taxon>
    </lineage>
</organism>
<evidence type="ECO:0000313" key="2">
    <source>
        <dbReference type="EMBL" id="UZF86871.1"/>
    </source>
</evidence>
<feature type="compositionally biased region" description="Low complexity" evidence="1">
    <location>
        <begin position="42"/>
        <end position="73"/>
    </location>
</feature>
<sequence length="131" mass="12998">MKTFASDHPRVVAATPGMSPGERSAMWRNGLSAEQLALMEQRSGSAPQPAPAPTSAATKPAPAPAARRALPTAVRGASGGGAPIAAAPATPTPVSPSTTPKASANPLFAAAAGAMAAFNDFHATNRDDAND</sequence>
<name>A0A9E7ZTL9_9HYPH</name>